<keyword evidence="5 10" id="KW-0378">Hydrolase</keyword>
<reference evidence="12 13" key="1">
    <citation type="submission" date="2020-10" db="EMBL/GenBank/DDBJ databases">
        <title>Haloactinobacterium sp. RN3S43, a bacterium isolated from saline soil.</title>
        <authorList>
            <person name="Sun J.-Q."/>
        </authorList>
    </citation>
    <scope>NUCLEOTIDE SEQUENCE [LARGE SCALE GENOMIC DNA]</scope>
    <source>
        <strain evidence="12 13">RN3S43</strain>
    </source>
</reference>
<comment type="cofactor">
    <cofactor evidence="10">
        <name>Mg(2+)</name>
        <dbReference type="ChEBI" id="CHEBI:18420"/>
    </cofactor>
    <text evidence="10">Binds 1 Mg(2+) ion per subunit.</text>
</comment>
<keyword evidence="3 10" id="KW-0479">Metal-binding</keyword>
<evidence type="ECO:0000256" key="11">
    <source>
        <dbReference type="RuleBase" id="RU003781"/>
    </source>
</evidence>
<comment type="catalytic activity">
    <reaction evidence="9 10">
        <text>XTP + H2O = XMP + diphosphate + H(+)</text>
        <dbReference type="Rhea" id="RHEA:28610"/>
        <dbReference type="ChEBI" id="CHEBI:15377"/>
        <dbReference type="ChEBI" id="CHEBI:15378"/>
        <dbReference type="ChEBI" id="CHEBI:33019"/>
        <dbReference type="ChEBI" id="CHEBI:57464"/>
        <dbReference type="ChEBI" id="CHEBI:61314"/>
        <dbReference type="EC" id="3.6.1.66"/>
    </reaction>
</comment>
<comment type="subunit">
    <text evidence="2 10">Homodimer.</text>
</comment>
<evidence type="ECO:0000256" key="2">
    <source>
        <dbReference type="ARBA" id="ARBA00011738"/>
    </source>
</evidence>
<feature type="binding site" evidence="10">
    <location>
        <begin position="166"/>
        <end position="169"/>
    </location>
    <ligand>
        <name>substrate</name>
    </ligand>
</feature>
<dbReference type="GO" id="GO:0036220">
    <property type="term" value="F:ITP diphosphatase activity"/>
    <property type="evidence" value="ECO:0007669"/>
    <property type="project" value="UniProtKB-UniRule"/>
</dbReference>
<evidence type="ECO:0000256" key="1">
    <source>
        <dbReference type="ARBA" id="ARBA00008023"/>
    </source>
</evidence>
<comment type="caution">
    <text evidence="10">Lacks conserved residue(s) required for the propagation of feature annotation.</text>
</comment>
<evidence type="ECO:0000313" key="13">
    <source>
        <dbReference type="Proteomes" id="UP000593758"/>
    </source>
</evidence>
<sequence>MTAHEQQGAEVNARLVLATHNQHKVAELRAILNAAGVPAEGVVGAGEVGASEPVEDGVTFAENALIKARALVAHTGVAAVADDSGLAVDVLGGAPGIFSARWAGRHGDDAANLDLLLAQLADVPAEHRAAGFVCAAALVAPDGTEHVEVGELRGTLLTQRRGTGGFGYDPILQPDGEDRSCAELTAEEKNAISHRGKAFRALAPHIAAVLI</sequence>
<feature type="binding site" evidence="10">
    <location>
        <begin position="19"/>
        <end position="24"/>
    </location>
    <ligand>
        <name>substrate</name>
    </ligand>
</feature>
<dbReference type="GO" id="GO:0000166">
    <property type="term" value="F:nucleotide binding"/>
    <property type="evidence" value="ECO:0007669"/>
    <property type="project" value="UniProtKB-KW"/>
</dbReference>
<keyword evidence="4 10" id="KW-0547">Nucleotide-binding</keyword>
<feature type="active site" description="Proton acceptor" evidence="10">
    <location>
        <position position="83"/>
    </location>
</feature>
<proteinExistence type="inferred from homology"/>
<evidence type="ECO:0000256" key="9">
    <source>
        <dbReference type="ARBA" id="ARBA00052017"/>
    </source>
</evidence>
<evidence type="ECO:0000256" key="4">
    <source>
        <dbReference type="ARBA" id="ARBA00022741"/>
    </source>
</evidence>
<evidence type="ECO:0000256" key="7">
    <source>
        <dbReference type="ARBA" id="ARBA00023080"/>
    </source>
</evidence>
<dbReference type="SUPFAM" id="SSF52972">
    <property type="entry name" value="ITPase-like"/>
    <property type="match status" value="1"/>
</dbReference>
<dbReference type="HAMAP" id="MF_01405">
    <property type="entry name" value="Non_canon_purine_NTPase"/>
    <property type="match status" value="1"/>
</dbReference>
<keyword evidence="13" id="KW-1185">Reference proteome</keyword>
<dbReference type="NCBIfam" id="TIGR00042">
    <property type="entry name" value="RdgB/HAM1 family non-canonical purine NTP pyrophosphatase"/>
    <property type="match status" value="1"/>
</dbReference>
<comment type="similarity">
    <text evidence="1 10 11">Belongs to the HAM1 NTPase family.</text>
</comment>
<dbReference type="Proteomes" id="UP000593758">
    <property type="component" value="Chromosome"/>
</dbReference>
<dbReference type="InterPro" id="IPR002637">
    <property type="entry name" value="RdgB/HAM1"/>
</dbReference>
<protein>
    <recommendedName>
        <fullName evidence="10">dITP/XTP pyrophosphatase</fullName>
        <ecNumber evidence="10">3.6.1.66</ecNumber>
    </recommendedName>
    <alternativeName>
        <fullName evidence="10">Non-canonical purine NTP pyrophosphatase</fullName>
    </alternativeName>
    <alternativeName>
        <fullName evidence="10">Non-standard purine NTP pyrophosphatase</fullName>
    </alternativeName>
    <alternativeName>
        <fullName evidence="10">Nucleoside-triphosphate diphosphatase</fullName>
    </alternativeName>
    <alternativeName>
        <fullName evidence="10">Nucleoside-triphosphate pyrophosphatase</fullName>
        <shortName evidence="10">NTPase</shortName>
    </alternativeName>
</protein>
<comment type="catalytic activity">
    <reaction evidence="8 10">
        <text>dITP + H2O = dIMP + diphosphate + H(+)</text>
        <dbReference type="Rhea" id="RHEA:28342"/>
        <dbReference type="ChEBI" id="CHEBI:15377"/>
        <dbReference type="ChEBI" id="CHEBI:15378"/>
        <dbReference type="ChEBI" id="CHEBI:33019"/>
        <dbReference type="ChEBI" id="CHEBI:61194"/>
        <dbReference type="ChEBI" id="CHEBI:61382"/>
        <dbReference type="EC" id="3.6.1.66"/>
    </reaction>
</comment>
<dbReference type="GO" id="GO:0005829">
    <property type="term" value="C:cytosol"/>
    <property type="evidence" value="ECO:0007669"/>
    <property type="project" value="TreeGrafter"/>
</dbReference>
<feature type="binding site" evidence="10">
    <location>
        <position position="84"/>
    </location>
    <ligand>
        <name>substrate</name>
    </ligand>
</feature>
<dbReference type="InterPro" id="IPR020922">
    <property type="entry name" value="dITP/XTP_pyrophosphatase"/>
</dbReference>
<comment type="catalytic activity">
    <reaction evidence="10">
        <text>ITP + H2O = IMP + diphosphate + H(+)</text>
        <dbReference type="Rhea" id="RHEA:29399"/>
        <dbReference type="ChEBI" id="CHEBI:15377"/>
        <dbReference type="ChEBI" id="CHEBI:15378"/>
        <dbReference type="ChEBI" id="CHEBI:33019"/>
        <dbReference type="ChEBI" id="CHEBI:58053"/>
        <dbReference type="ChEBI" id="CHEBI:61402"/>
        <dbReference type="EC" id="3.6.1.66"/>
    </reaction>
</comment>
<gene>
    <name evidence="12" type="primary">rdgB</name>
    <name evidence="12" type="ORF">IM660_06495</name>
</gene>
<evidence type="ECO:0000256" key="5">
    <source>
        <dbReference type="ARBA" id="ARBA00022801"/>
    </source>
</evidence>
<dbReference type="InterPro" id="IPR029001">
    <property type="entry name" value="ITPase-like_fam"/>
</dbReference>
<dbReference type="CDD" id="cd00515">
    <property type="entry name" value="HAM1"/>
    <property type="match status" value="1"/>
</dbReference>
<organism evidence="12 13">
    <name type="scientific">Ruania alkalisoli</name>
    <dbReference type="NCBI Taxonomy" id="2779775"/>
    <lineage>
        <taxon>Bacteria</taxon>
        <taxon>Bacillati</taxon>
        <taxon>Actinomycetota</taxon>
        <taxon>Actinomycetes</taxon>
        <taxon>Micrococcales</taxon>
        <taxon>Ruaniaceae</taxon>
        <taxon>Ruania</taxon>
    </lineage>
</organism>
<dbReference type="Gene3D" id="3.90.950.10">
    <property type="match status" value="1"/>
</dbReference>
<dbReference type="GO" id="GO:0046872">
    <property type="term" value="F:metal ion binding"/>
    <property type="evidence" value="ECO:0007669"/>
    <property type="project" value="UniProtKB-KW"/>
</dbReference>
<evidence type="ECO:0000256" key="6">
    <source>
        <dbReference type="ARBA" id="ARBA00022842"/>
    </source>
</evidence>
<dbReference type="KEGG" id="halt:IM660_06495"/>
<feature type="binding site" evidence="10">
    <location>
        <position position="83"/>
    </location>
    <ligand>
        <name>Mg(2+)</name>
        <dbReference type="ChEBI" id="CHEBI:18420"/>
    </ligand>
</feature>
<dbReference type="FunFam" id="3.90.950.10:FF:000001">
    <property type="entry name" value="dITP/XTP pyrophosphatase"/>
    <property type="match status" value="1"/>
</dbReference>
<keyword evidence="6 10" id="KW-0460">Magnesium</keyword>
<dbReference type="AlphaFoldDB" id="A0A7M1SY49"/>
<feature type="binding site" evidence="10">
    <location>
        <position position="189"/>
    </location>
    <ligand>
        <name>substrate</name>
    </ligand>
</feature>
<dbReference type="RefSeq" id="WP_193498554.1">
    <property type="nucleotide sequence ID" value="NZ_CP063169.1"/>
</dbReference>
<evidence type="ECO:0000256" key="3">
    <source>
        <dbReference type="ARBA" id="ARBA00022723"/>
    </source>
</evidence>
<evidence type="ECO:0000313" key="12">
    <source>
        <dbReference type="EMBL" id="QOR71904.1"/>
    </source>
</evidence>
<dbReference type="PANTHER" id="PTHR11067">
    <property type="entry name" value="INOSINE TRIPHOSPHATE PYROPHOSPHATASE/HAM1 PROTEIN"/>
    <property type="match status" value="1"/>
</dbReference>
<feature type="binding site" evidence="10">
    <location>
        <begin position="194"/>
        <end position="195"/>
    </location>
    <ligand>
        <name>substrate</name>
    </ligand>
</feature>
<dbReference type="PANTHER" id="PTHR11067:SF9">
    <property type="entry name" value="INOSINE TRIPHOSPHATE PYROPHOSPHATASE"/>
    <property type="match status" value="1"/>
</dbReference>
<dbReference type="EMBL" id="CP063169">
    <property type="protein sequence ID" value="QOR71904.1"/>
    <property type="molecule type" value="Genomic_DNA"/>
</dbReference>
<dbReference type="GO" id="GO:0036222">
    <property type="term" value="F:XTP diphosphatase activity"/>
    <property type="evidence" value="ECO:0007669"/>
    <property type="project" value="UniProtKB-UniRule"/>
</dbReference>
<evidence type="ECO:0000256" key="10">
    <source>
        <dbReference type="HAMAP-Rule" id="MF_01405"/>
    </source>
</evidence>
<dbReference type="Pfam" id="PF01725">
    <property type="entry name" value="Ham1p_like"/>
    <property type="match status" value="1"/>
</dbReference>
<comment type="function">
    <text evidence="10">Pyrophosphatase that catalyzes the hydrolysis of nucleoside triphosphates to their monophosphate derivatives, with a high preference for the non-canonical purine nucleotides XTP (xanthosine triphosphate), dITP (deoxyinosine triphosphate) and ITP. Seems to function as a house-cleaning enzyme that removes non-canonical purine nucleotides from the nucleotide pool, thus preventing their incorporation into DNA/RNA and avoiding chromosomal lesions.</text>
</comment>
<name>A0A7M1SY49_9MICO</name>
<dbReference type="EC" id="3.6.1.66" evidence="10"/>
<dbReference type="GO" id="GO:0017111">
    <property type="term" value="F:ribonucleoside triphosphate phosphatase activity"/>
    <property type="evidence" value="ECO:0007669"/>
    <property type="project" value="InterPro"/>
</dbReference>
<accession>A0A7M1SY49</accession>
<evidence type="ECO:0000256" key="8">
    <source>
        <dbReference type="ARBA" id="ARBA00051875"/>
    </source>
</evidence>
<dbReference type="GO" id="GO:0009117">
    <property type="term" value="P:nucleotide metabolic process"/>
    <property type="evidence" value="ECO:0007669"/>
    <property type="project" value="UniProtKB-KW"/>
</dbReference>
<keyword evidence="7 10" id="KW-0546">Nucleotide metabolism</keyword>
<dbReference type="GO" id="GO:0009146">
    <property type="term" value="P:purine nucleoside triphosphate catabolic process"/>
    <property type="evidence" value="ECO:0007669"/>
    <property type="project" value="UniProtKB-UniRule"/>
</dbReference>
<dbReference type="GO" id="GO:0035870">
    <property type="term" value="F:dITP diphosphatase activity"/>
    <property type="evidence" value="ECO:0007669"/>
    <property type="project" value="UniProtKB-UniRule"/>
</dbReference>